<dbReference type="InterPro" id="IPR013216">
    <property type="entry name" value="Methyltransf_11"/>
</dbReference>
<name>A0A1X7KF92_9BURK</name>
<dbReference type="GO" id="GO:0008757">
    <property type="term" value="F:S-adenosylmethionine-dependent methyltransferase activity"/>
    <property type="evidence" value="ECO:0007669"/>
    <property type="project" value="InterPro"/>
</dbReference>
<dbReference type="Gene3D" id="3.40.50.150">
    <property type="entry name" value="Vaccinia Virus protein VP39"/>
    <property type="match status" value="1"/>
</dbReference>
<organism evidence="2 3">
    <name type="scientific">Paraburkholderia susongensis</name>
    <dbReference type="NCBI Taxonomy" id="1515439"/>
    <lineage>
        <taxon>Bacteria</taxon>
        <taxon>Pseudomonadati</taxon>
        <taxon>Pseudomonadota</taxon>
        <taxon>Betaproteobacteria</taxon>
        <taxon>Burkholderiales</taxon>
        <taxon>Burkholderiaceae</taxon>
        <taxon>Paraburkholderia</taxon>
    </lineage>
</organism>
<dbReference type="SUPFAM" id="SSF53335">
    <property type="entry name" value="S-adenosyl-L-methionine-dependent methyltransferases"/>
    <property type="match status" value="1"/>
</dbReference>
<evidence type="ECO:0000313" key="2">
    <source>
        <dbReference type="EMBL" id="SMG39644.1"/>
    </source>
</evidence>
<reference evidence="3" key="1">
    <citation type="submission" date="2017-04" db="EMBL/GenBank/DDBJ databases">
        <authorList>
            <person name="Varghese N."/>
            <person name="Submissions S."/>
        </authorList>
    </citation>
    <scope>NUCLEOTIDE SEQUENCE [LARGE SCALE GENOMIC DNA]</scope>
    <source>
        <strain evidence="3">LMG 29540</strain>
    </source>
</reference>
<dbReference type="InterPro" id="IPR029063">
    <property type="entry name" value="SAM-dependent_MTases_sf"/>
</dbReference>
<dbReference type="AlphaFoldDB" id="A0A1X7KF92"/>
<dbReference type="STRING" id="1515439.SAMN06265784_103689"/>
<keyword evidence="3" id="KW-1185">Reference proteome</keyword>
<dbReference type="PANTHER" id="PTHR43591:SF24">
    <property type="entry name" value="2-METHOXY-6-POLYPRENYL-1,4-BENZOQUINOL METHYLASE, MITOCHONDRIAL"/>
    <property type="match status" value="1"/>
</dbReference>
<gene>
    <name evidence="2" type="ORF">SAMN06265784_103689</name>
</gene>
<keyword evidence="2" id="KW-0489">Methyltransferase</keyword>
<dbReference type="PANTHER" id="PTHR43591">
    <property type="entry name" value="METHYLTRANSFERASE"/>
    <property type="match status" value="1"/>
</dbReference>
<protein>
    <submittedName>
        <fullName evidence="2">Methyltransferase domain-containing protein</fullName>
    </submittedName>
</protein>
<evidence type="ECO:0000313" key="3">
    <source>
        <dbReference type="Proteomes" id="UP000193228"/>
    </source>
</evidence>
<accession>A0A1X7KF92</accession>
<keyword evidence="2" id="KW-0808">Transferase</keyword>
<evidence type="ECO:0000259" key="1">
    <source>
        <dbReference type="Pfam" id="PF08241"/>
    </source>
</evidence>
<proteinExistence type="predicted"/>
<dbReference type="Pfam" id="PF08241">
    <property type="entry name" value="Methyltransf_11"/>
    <property type="match status" value="1"/>
</dbReference>
<dbReference type="GO" id="GO:0032259">
    <property type="term" value="P:methylation"/>
    <property type="evidence" value="ECO:0007669"/>
    <property type="project" value="UniProtKB-KW"/>
</dbReference>
<sequence length="270" mass="29529">MEEDVFNAFEHQGWERLAQPYHAYYASLTGQSHGALLDAFDVRPDSRFLDVASGPGYLAAAAAQRGADVTGVDVAEAMVEYARGLYPSLTFRVGSAEDLPFADGSFDAVGISFGLFHFARPEKALAETFRMLRPGGRVAFTVWAAADKAIGLGMVLKAIEAHGQLDVGLPEGPPFFRFSNWCECERVLLDAGFVEQHVRQVDQTWHIRAPETPLHALMRGGVRIAAVLKAQTPDAFALIEKAVMEIATAYRNDEEFQVPMPCVLASARKP</sequence>
<dbReference type="CDD" id="cd02440">
    <property type="entry name" value="AdoMet_MTases"/>
    <property type="match status" value="1"/>
</dbReference>
<dbReference type="EMBL" id="FXAT01000003">
    <property type="protein sequence ID" value="SMG39644.1"/>
    <property type="molecule type" value="Genomic_DNA"/>
</dbReference>
<feature type="domain" description="Methyltransferase type 11" evidence="1">
    <location>
        <begin position="49"/>
        <end position="140"/>
    </location>
</feature>
<dbReference type="Proteomes" id="UP000193228">
    <property type="component" value="Unassembled WGS sequence"/>
</dbReference>
<dbReference type="OrthoDB" id="448116at2"/>